<accession>A0A165X2I8</accession>
<sequence length="417" mass="48784">MIKYELIKVLKSPIFIILLLFFVALNGLIIFDHKNERENLPVLQNIVEQYGTKIDDEALAGMKKEIDHEMVWVNELNPKSGKQYQFPYEFIEGHEAFLYQHLTDRELNRLFNLNLFTQYYETAKSVDDIYSELDATEFARQQIKKYGLSGEAEETVLNQANLLEKRLQQLVKNGEHRHFFYLGSVYEMHSLLFKKLGRAIAFEGMILVVLITALLTNYEFEHRTFFVAFTSKRGRNLLWDKLAASVIANVCAVMLLIAATLIIYFSVYDYSNLLFVPISSYFNSETPFPYISWWNLSFLQYVCLFVGCLLLSQLLYMLLTFSLSIWLKNSYLVFFTFALFAGVSLWLPSVVSLNSKFILIMHVNPFYLIMNPHVWFMGNNIFTMFPYFEAVTIAAWAVIFILLGFFSMYKFKRQPLN</sequence>
<evidence type="ECO:0000313" key="3">
    <source>
        <dbReference type="Proteomes" id="UP000076476"/>
    </source>
</evidence>
<name>A0A165X2I8_9BACI</name>
<reference evidence="2 3" key="1">
    <citation type="submission" date="2016-04" db="EMBL/GenBank/DDBJ databases">
        <title>Draft genome sequence of Aeribacillus pallidus 8m3 from petroleum reservoir.</title>
        <authorList>
            <person name="Poltaraus A.B."/>
            <person name="Nazina T.N."/>
            <person name="Tourova T.P."/>
            <person name="Malakho S.M."/>
            <person name="Korshunova A.V."/>
            <person name="Sokolova D.S."/>
        </authorList>
    </citation>
    <scope>NUCLEOTIDE SEQUENCE [LARGE SCALE GENOMIC DNA]</scope>
    <source>
        <strain evidence="2 3">8m3</strain>
    </source>
</reference>
<dbReference type="STRING" id="33936.AZI98_14030"/>
<evidence type="ECO:0000313" key="2">
    <source>
        <dbReference type="EMBL" id="KZN95553.1"/>
    </source>
</evidence>
<evidence type="ECO:0000256" key="1">
    <source>
        <dbReference type="SAM" id="Phobius"/>
    </source>
</evidence>
<dbReference type="Proteomes" id="UP000076476">
    <property type="component" value="Unassembled WGS sequence"/>
</dbReference>
<keyword evidence="1" id="KW-0812">Transmembrane</keyword>
<keyword evidence="1" id="KW-1133">Transmembrane helix</keyword>
<proteinExistence type="predicted"/>
<dbReference type="EMBL" id="LWBR01000048">
    <property type="protein sequence ID" value="KZN95553.1"/>
    <property type="molecule type" value="Genomic_DNA"/>
</dbReference>
<feature type="transmembrane region" description="Helical" evidence="1">
    <location>
        <begin position="196"/>
        <end position="215"/>
    </location>
</feature>
<dbReference type="OrthoDB" id="2060782at2"/>
<dbReference type="AlphaFoldDB" id="A0A165X2I8"/>
<dbReference type="RefSeq" id="WP_063388896.1">
    <property type="nucleotide sequence ID" value="NZ_LWBR01000048.1"/>
</dbReference>
<protein>
    <submittedName>
        <fullName evidence="2">Uncharacterized protein</fullName>
    </submittedName>
</protein>
<feature type="transmembrane region" description="Helical" evidence="1">
    <location>
        <begin position="242"/>
        <end position="267"/>
    </location>
</feature>
<feature type="transmembrane region" description="Helical" evidence="1">
    <location>
        <begin position="331"/>
        <end position="351"/>
    </location>
</feature>
<keyword evidence="3" id="KW-1185">Reference proteome</keyword>
<gene>
    <name evidence="2" type="ORF">AZI98_14030</name>
</gene>
<organism evidence="2 3">
    <name type="scientific">Aeribacillus pallidus</name>
    <dbReference type="NCBI Taxonomy" id="33936"/>
    <lineage>
        <taxon>Bacteria</taxon>
        <taxon>Bacillati</taxon>
        <taxon>Bacillota</taxon>
        <taxon>Bacilli</taxon>
        <taxon>Bacillales</taxon>
        <taxon>Bacillaceae</taxon>
        <taxon>Aeribacillus</taxon>
    </lineage>
</organism>
<feature type="transmembrane region" description="Helical" evidence="1">
    <location>
        <begin position="298"/>
        <end position="319"/>
    </location>
</feature>
<feature type="transmembrane region" description="Helical" evidence="1">
    <location>
        <begin position="388"/>
        <end position="409"/>
    </location>
</feature>
<keyword evidence="1" id="KW-0472">Membrane</keyword>
<comment type="caution">
    <text evidence="2">The sequence shown here is derived from an EMBL/GenBank/DDBJ whole genome shotgun (WGS) entry which is preliminary data.</text>
</comment>
<feature type="transmembrane region" description="Helical" evidence="1">
    <location>
        <begin position="12"/>
        <end position="31"/>
    </location>
</feature>